<protein>
    <submittedName>
        <fullName evidence="7">AI-2E family transporter</fullName>
    </submittedName>
</protein>
<dbReference type="EMBL" id="BAABGA010000114">
    <property type="protein sequence ID" value="GAA4470788.1"/>
    <property type="molecule type" value="Genomic_DNA"/>
</dbReference>
<organism evidence="7 8">
    <name type="scientific">Novipirellula rosea</name>
    <dbReference type="NCBI Taxonomy" id="1031540"/>
    <lineage>
        <taxon>Bacteria</taxon>
        <taxon>Pseudomonadati</taxon>
        <taxon>Planctomycetota</taxon>
        <taxon>Planctomycetia</taxon>
        <taxon>Pirellulales</taxon>
        <taxon>Pirellulaceae</taxon>
        <taxon>Novipirellula</taxon>
    </lineage>
</organism>
<dbReference type="InterPro" id="IPR002549">
    <property type="entry name" value="AI-2E-like"/>
</dbReference>
<feature type="transmembrane region" description="Helical" evidence="6">
    <location>
        <begin position="144"/>
        <end position="163"/>
    </location>
</feature>
<reference evidence="8" key="1">
    <citation type="journal article" date="2019" name="Int. J. Syst. Evol. Microbiol.">
        <title>The Global Catalogue of Microorganisms (GCM) 10K type strain sequencing project: providing services to taxonomists for standard genome sequencing and annotation.</title>
        <authorList>
            <consortium name="The Broad Institute Genomics Platform"/>
            <consortium name="The Broad Institute Genome Sequencing Center for Infectious Disease"/>
            <person name="Wu L."/>
            <person name="Ma J."/>
        </authorList>
    </citation>
    <scope>NUCLEOTIDE SEQUENCE [LARGE SCALE GENOMIC DNA]</scope>
    <source>
        <strain evidence="8">JCM 17759</strain>
    </source>
</reference>
<dbReference type="PANTHER" id="PTHR21716">
    <property type="entry name" value="TRANSMEMBRANE PROTEIN"/>
    <property type="match status" value="1"/>
</dbReference>
<gene>
    <name evidence="7" type="ORF">GCM10023156_64560</name>
</gene>
<accession>A0ABP8NQ34</accession>
<comment type="caution">
    <text evidence="7">The sequence shown here is derived from an EMBL/GenBank/DDBJ whole genome shotgun (WGS) entry which is preliminary data.</text>
</comment>
<keyword evidence="3 6" id="KW-0812">Transmembrane</keyword>
<name>A0ABP8NQ34_9BACT</name>
<dbReference type="Proteomes" id="UP001500840">
    <property type="component" value="Unassembled WGS sequence"/>
</dbReference>
<keyword evidence="8" id="KW-1185">Reference proteome</keyword>
<evidence type="ECO:0000256" key="1">
    <source>
        <dbReference type="ARBA" id="ARBA00004141"/>
    </source>
</evidence>
<feature type="transmembrane region" description="Helical" evidence="6">
    <location>
        <begin position="31"/>
        <end position="49"/>
    </location>
</feature>
<feature type="transmembrane region" description="Helical" evidence="6">
    <location>
        <begin position="262"/>
        <end position="281"/>
    </location>
</feature>
<evidence type="ECO:0000313" key="7">
    <source>
        <dbReference type="EMBL" id="GAA4470788.1"/>
    </source>
</evidence>
<evidence type="ECO:0000256" key="4">
    <source>
        <dbReference type="ARBA" id="ARBA00022989"/>
    </source>
</evidence>
<evidence type="ECO:0000313" key="8">
    <source>
        <dbReference type="Proteomes" id="UP001500840"/>
    </source>
</evidence>
<feature type="transmembrane region" description="Helical" evidence="6">
    <location>
        <begin position="61"/>
        <end position="81"/>
    </location>
</feature>
<comment type="subcellular location">
    <subcellularLocation>
        <location evidence="1">Membrane</location>
        <topology evidence="1">Multi-pass membrane protein</topology>
    </subcellularLocation>
</comment>
<feature type="transmembrane region" description="Helical" evidence="6">
    <location>
        <begin position="226"/>
        <end position="255"/>
    </location>
</feature>
<proteinExistence type="inferred from homology"/>
<feature type="transmembrane region" description="Helical" evidence="6">
    <location>
        <begin position="301"/>
        <end position="326"/>
    </location>
</feature>
<evidence type="ECO:0000256" key="5">
    <source>
        <dbReference type="ARBA" id="ARBA00023136"/>
    </source>
</evidence>
<sequence>MNFRSLLWPLLIAALIFSVSGLLVPSLSVLLLVFAGLLFGVFINGLADFATRHTPLSYRTAFLLVVTVLLLMIGGGVYYLGAQMVQHVDELWSQLQTSLQDATERLRQYQFSKQYLPDSEQVQSMMSQQGDSAFSSLLGGLRSIGWAMTGAIVIFFIGAYAAYEPRLYCNGLIKLFPKERRGRVSDVLDQLRSALGRWIIGRVMSMTLVGILTAIGLWFLNVPLPITLGVVAALLTFIPNIGPLLAAVPQVLLALNVGTETAIYVIVFNLALQGIESYLITPMIQRHEVTLPPILTIAAQLWMGIIVGVIGIMMAAPLVVVLMVLIQMLYIRDRLGDPNPGELTSD</sequence>
<comment type="similarity">
    <text evidence="2">Belongs to the autoinducer-2 exporter (AI-2E) (TC 2.A.86) family.</text>
</comment>
<evidence type="ECO:0000256" key="6">
    <source>
        <dbReference type="SAM" id="Phobius"/>
    </source>
</evidence>
<feature type="transmembrane region" description="Helical" evidence="6">
    <location>
        <begin position="199"/>
        <end position="220"/>
    </location>
</feature>
<keyword evidence="5 6" id="KW-0472">Membrane</keyword>
<evidence type="ECO:0000256" key="3">
    <source>
        <dbReference type="ARBA" id="ARBA00022692"/>
    </source>
</evidence>
<dbReference type="PANTHER" id="PTHR21716:SF62">
    <property type="entry name" value="TRANSPORT PROTEIN YDBI-RELATED"/>
    <property type="match status" value="1"/>
</dbReference>
<keyword evidence="4 6" id="KW-1133">Transmembrane helix</keyword>
<evidence type="ECO:0000256" key="2">
    <source>
        <dbReference type="ARBA" id="ARBA00009773"/>
    </source>
</evidence>
<dbReference type="Pfam" id="PF01594">
    <property type="entry name" value="AI-2E_transport"/>
    <property type="match status" value="1"/>
</dbReference>
<dbReference type="RefSeq" id="WP_345327810.1">
    <property type="nucleotide sequence ID" value="NZ_BAABGA010000114.1"/>
</dbReference>